<name>A0AAN6YMY4_9PEZI</name>
<dbReference type="PROSITE" id="PS50088">
    <property type="entry name" value="ANK_REPEAT"/>
    <property type="match status" value="2"/>
</dbReference>
<dbReference type="Pfam" id="PF12796">
    <property type="entry name" value="Ank_2"/>
    <property type="match status" value="1"/>
</dbReference>
<dbReference type="PANTHER" id="PTHR46082">
    <property type="entry name" value="ATP/GTP-BINDING PROTEIN-RELATED"/>
    <property type="match status" value="1"/>
</dbReference>
<keyword evidence="2" id="KW-0040">ANK repeat</keyword>
<evidence type="ECO:0000256" key="3">
    <source>
        <dbReference type="SAM" id="MobiDB-lite"/>
    </source>
</evidence>
<proteinExistence type="predicted"/>
<gene>
    <name evidence="6" type="ORF">QBC38DRAFT_550337</name>
</gene>
<dbReference type="Proteomes" id="UP001301958">
    <property type="component" value="Unassembled WGS sequence"/>
</dbReference>
<sequence>MWSGTVVNIPSCGKSLGSVEKSQTMGCAEPRCGPSVCVMVGWQMKSPASSVTAMDLKRPRQDEESLDFDVTWNHPKRPRTTIHKASHVGADTSHDVDDSPQFTHGDYTIAWICALPRELSASRAMLDEEHTQLPSLDRDDNVYILGCIHRHNVVMTCLPGQYGTNNAAIVATNLKRSFPNIRASLMVGIGGGSPSQADLYLGDVVVGTRIMQYDMGKVIAGGLFQETADPKIPTHLLNSAVAALRSRHEPGLLSRRMAGLLQRRLPHILRPGPDYPDHLFQASYEHPSEEPTCVNCDLTKLQPRQPRISNETKIHYGVIASGNRVIKDGKTRDNIARRLEALCFEMEAAGMMDNLQCLPIRGICDYSDSHKNKVWQDYSAANAAVYARELLEELPRKLDRPPTYITNPNPPDATGNGTYCPRPSDEILKRRQCLLNYLEFPQIDVRKANITIAHTKTCRWILNHEKFLDWLNHGKQSQNHGFLWIRGKAGAGKSTMMKFVYVETKKNSKKSRVTVASFFFNARGDNLERSVSGMYRSLLLQLLKEFSDLQSVLDDTDIVPRNQQDCPGLNILKELLKIAVMSIGNRRFTCFVDALDECDEMEARDMVQFFEDLAENAANQGIQFQICFSSRPYPYIDTRHGIVLTLEEESGHGEDLAQYVKSRLRITSSSLLEELQDRILKKAAGIFMWIVLVVDILNNESSHGALALRKKLSELPAKLGELFKSMLTRDQQRPESLKLCILWILCGNGPLSPAEFQCAMWAGLSEHGVVDAELPDNGIAMDAVKLVASSSKALAEVTKSKQPTVQFIHESVRDFLVKEKGIQDLWPELGFEWEAPSHEMLKRCCNTYLNHPRVQPIFKTEDGEKDASTMAERYPFLEYAGQQILYHANAAAPVVLQDSFLTQFFSSGGIKVINYLEKFKARRYRSTATPLYVLADKGLGNLIRIQMKKEQPVCVSGERYKYPLFAALANDHKSAIAALLGVSSTVYNGVDITEGLNYRKDLKDYKNRTPLSWAAQDGRLAIAQLLVDRGADVNAQEKDGWTALMRASSNGHEAVAQLLVDRGADVNAQDNNGWTALMRASSNGHEAVAALICRVNNFDRPIRSIFNQWFADVKAGWKWTTIAVKLFTRLEQQMEHLILGPVSELEKGSFLLPIRFIIVFGTLDECDSSDVEALLPLLEVLKDLARVQLRFLITSRPEFHIKNAMLRDVCRLEVLTKVDPATTGEDGIDGIMKLLLHEKARLAIKHKLPPDWLQDHQLELLHVKTGGLFIYAATACRLLDVNIDQKSRAARINMVLGDGGNFAGLDGMYRKVLEFPGREAKPRAYALCEVGVGKFLWSMAVCVLSETLHSSRCGLQMIVLRKLIF</sequence>
<evidence type="ECO:0000313" key="6">
    <source>
        <dbReference type="EMBL" id="KAK4220966.1"/>
    </source>
</evidence>
<dbReference type="SUPFAM" id="SSF48403">
    <property type="entry name" value="Ankyrin repeat"/>
    <property type="match status" value="1"/>
</dbReference>
<evidence type="ECO:0008006" key="8">
    <source>
        <dbReference type="Google" id="ProtNLM"/>
    </source>
</evidence>
<organism evidence="6 7">
    <name type="scientific">Podospora fimiseda</name>
    <dbReference type="NCBI Taxonomy" id="252190"/>
    <lineage>
        <taxon>Eukaryota</taxon>
        <taxon>Fungi</taxon>
        <taxon>Dikarya</taxon>
        <taxon>Ascomycota</taxon>
        <taxon>Pezizomycotina</taxon>
        <taxon>Sordariomycetes</taxon>
        <taxon>Sordariomycetidae</taxon>
        <taxon>Sordariales</taxon>
        <taxon>Podosporaceae</taxon>
        <taxon>Podospora</taxon>
    </lineage>
</organism>
<dbReference type="PANTHER" id="PTHR46082:SF11">
    <property type="entry name" value="AAA+ ATPASE DOMAIN-CONTAINING PROTEIN-RELATED"/>
    <property type="match status" value="1"/>
</dbReference>
<dbReference type="InterPro" id="IPR002110">
    <property type="entry name" value="Ankyrin_rpt"/>
</dbReference>
<dbReference type="InterPro" id="IPR056884">
    <property type="entry name" value="NPHP3-like_N"/>
</dbReference>
<comment type="caution">
    <text evidence="6">The sequence shown here is derived from an EMBL/GenBank/DDBJ whole genome shotgun (WGS) entry which is preliminary data.</text>
</comment>
<dbReference type="InterPro" id="IPR027417">
    <property type="entry name" value="P-loop_NTPase"/>
</dbReference>
<feature type="repeat" description="ANK" evidence="2">
    <location>
        <begin position="1039"/>
        <end position="1071"/>
    </location>
</feature>
<dbReference type="SUPFAM" id="SSF52540">
    <property type="entry name" value="P-loop containing nucleoside triphosphate hydrolases"/>
    <property type="match status" value="1"/>
</dbReference>
<evidence type="ECO:0000259" key="4">
    <source>
        <dbReference type="Pfam" id="PF01048"/>
    </source>
</evidence>
<dbReference type="SMART" id="SM00248">
    <property type="entry name" value="ANK"/>
    <property type="match status" value="4"/>
</dbReference>
<dbReference type="PROSITE" id="PS50297">
    <property type="entry name" value="ANK_REP_REGION"/>
    <property type="match status" value="2"/>
</dbReference>
<dbReference type="EMBL" id="MU865606">
    <property type="protein sequence ID" value="KAK4220966.1"/>
    <property type="molecule type" value="Genomic_DNA"/>
</dbReference>
<reference evidence="6" key="2">
    <citation type="submission" date="2023-05" db="EMBL/GenBank/DDBJ databases">
        <authorList>
            <consortium name="Lawrence Berkeley National Laboratory"/>
            <person name="Steindorff A."/>
            <person name="Hensen N."/>
            <person name="Bonometti L."/>
            <person name="Westerberg I."/>
            <person name="Brannstrom I.O."/>
            <person name="Guillou S."/>
            <person name="Cros-Aarteil S."/>
            <person name="Calhoun S."/>
            <person name="Haridas S."/>
            <person name="Kuo A."/>
            <person name="Mondo S."/>
            <person name="Pangilinan J."/>
            <person name="Riley R."/>
            <person name="Labutti K."/>
            <person name="Andreopoulos B."/>
            <person name="Lipzen A."/>
            <person name="Chen C."/>
            <person name="Yanf M."/>
            <person name="Daum C."/>
            <person name="Ng V."/>
            <person name="Clum A."/>
            <person name="Ohm R."/>
            <person name="Martin F."/>
            <person name="Silar P."/>
            <person name="Natvig D."/>
            <person name="Lalanne C."/>
            <person name="Gautier V."/>
            <person name="Ament-Velasquez S.L."/>
            <person name="Kruys A."/>
            <person name="Hutchinson M.I."/>
            <person name="Powell A.J."/>
            <person name="Barry K."/>
            <person name="Miller A.N."/>
            <person name="Grigoriev I.V."/>
            <person name="Debuchy R."/>
            <person name="Gladieux P."/>
            <person name="Thoren M.H."/>
            <person name="Johannesson H."/>
        </authorList>
    </citation>
    <scope>NUCLEOTIDE SEQUENCE</scope>
    <source>
        <strain evidence="6">CBS 990.96</strain>
    </source>
</reference>
<dbReference type="Pfam" id="PF24883">
    <property type="entry name" value="NPHP3_N"/>
    <property type="match status" value="1"/>
</dbReference>
<dbReference type="Gene3D" id="1.25.40.20">
    <property type="entry name" value="Ankyrin repeat-containing domain"/>
    <property type="match status" value="1"/>
</dbReference>
<dbReference type="InterPro" id="IPR053137">
    <property type="entry name" value="NLR-like"/>
</dbReference>
<evidence type="ECO:0000313" key="7">
    <source>
        <dbReference type="Proteomes" id="UP001301958"/>
    </source>
</evidence>
<dbReference type="InterPro" id="IPR000845">
    <property type="entry name" value="Nucleoside_phosphorylase_d"/>
</dbReference>
<protein>
    <recommendedName>
        <fullName evidence="8">Nucleoside phosphorylase domain-containing protein</fullName>
    </recommendedName>
</protein>
<feature type="domain" description="Nucleoside phosphorylase" evidence="4">
    <location>
        <begin position="108"/>
        <end position="246"/>
    </location>
</feature>
<reference evidence="6" key="1">
    <citation type="journal article" date="2023" name="Mol. Phylogenet. Evol.">
        <title>Genome-scale phylogeny and comparative genomics of the fungal order Sordariales.</title>
        <authorList>
            <person name="Hensen N."/>
            <person name="Bonometti L."/>
            <person name="Westerberg I."/>
            <person name="Brannstrom I.O."/>
            <person name="Guillou S."/>
            <person name="Cros-Aarteil S."/>
            <person name="Calhoun S."/>
            <person name="Haridas S."/>
            <person name="Kuo A."/>
            <person name="Mondo S."/>
            <person name="Pangilinan J."/>
            <person name="Riley R."/>
            <person name="LaButti K."/>
            <person name="Andreopoulos B."/>
            <person name="Lipzen A."/>
            <person name="Chen C."/>
            <person name="Yan M."/>
            <person name="Daum C."/>
            <person name="Ng V."/>
            <person name="Clum A."/>
            <person name="Steindorff A."/>
            <person name="Ohm R.A."/>
            <person name="Martin F."/>
            <person name="Silar P."/>
            <person name="Natvig D.O."/>
            <person name="Lalanne C."/>
            <person name="Gautier V."/>
            <person name="Ament-Velasquez S.L."/>
            <person name="Kruys A."/>
            <person name="Hutchinson M.I."/>
            <person name="Powell A.J."/>
            <person name="Barry K."/>
            <person name="Miller A.N."/>
            <person name="Grigoriev I.V."/>
            <person name="Debuchy R."/>
            <person name="Gladieux P."/>
            <person name="Hiltunen Thoren M."/>
            <person name="Johannesson H."/>
        </authorList>
    </citation>
    <scope>NUCLEOTIDE SEQUENCE</scope>
    <source>
        <strain evidence="6">CBS 990.96</strain>
    </source>
</reference>
<keyword evidence="1" id="KW-0677">Repeat</keyword>
<dbReference type="SUPFAM" id="SSF53167">
    <property type="entry name" value="Purine and uridine phosphorylases"/>
    <property type="match status" value="1"/>
</dbReference>
<dbReference type="GO" id="GO:0009116">
    <property type="term" value="P:nucleoside metabolic process"/>
    <property type="evidence" value="ECO:0007669"/>
    <property type="project" value="InterPro"/>
</dbReference>
<keyword evidence="7" id="KW-1185">Reference proteome</keyword>
<dbReference type="PRINTS" id="PR01415">
    <property type="entry name" value="ANKYRIN"/>
</dbReference>
<feature type="region of interest" description="Disordered" evidence="3">
    <location>
        <begin position="399"/>
        <end position="418"/>
    </location>
</feature>
<dbReference type="Pfam" id="PF01048">
    <property type="entry name" value="PNP_UDP_1"/>
    <property type="match status" value="1"/>
</dbReference>
<dbReference type="InterPro" id="IPR036770">
    <property type="entry name" value="Ankyrin_rpt-contain_sf"/>
</dbReference>
<accession>A0AAN6YMY4</accession>
<feature type="repeat" description="ANK" evidence="2">
    <location>
        <begin position="1006"/>
        <end position="1038"/>
    </location>
</feature>
<dbReference type="GO" id="GO:0003824">
    <property type="term" value="F:catalytic activity"/>
    <property type="evidence" value="ECO:0007669"/>
    <property type="project" value="InterPro"/>
</dbReference>
<evidence type="ECO:0000259" key="5">
    <source>
        <dbReference type="Pfam" id="PF24883"/>
    </source>
</evidence>
<dbReference type="Gene3D" id="3.40.50.1580">
    <property type="entry name" value="Nucleoside phosphorylase domain"/>
    <property type="match status" value="1"/>
</dbReference>
<dbReference type="Gene3D" id="3.40.50.300">
    <property type="entry name" value="P-loop containing nucleotide triphosphate hydrolases"/>
    <property type="match status" value="1"/>
</dbReference>
<dbReference type="InterPro" id="IPR035994">
    <property type="entry name" value="Nucleoside_phosphorylase_sf"/>
</dbReference>
<evidence type="ECO:0000256" key="1">
    <source>
        <dbReference type="ARBA" id="ARBA00022737"/>
    </source>
</evidence>
<feature type="domain" description="Nephrocystin 3-like N-terminal" evidence="5">
    <location>
        <begin position="457"/>
        <end position="631"/>
    </location>
</feature>
<evidence type="ECO:0000256" key="2">
    <source>
        <dbReference type="PROSITE-ProRule" id="PRU00023"/>
    </source>
</evidence>